<name>A0A931N4V5_9NOCA</name>
<organism evidence="2 3">
    <name type="scientific">Nocardia bovistercoris</name>
    <dbReference type="NCBI Taxonomy" id="2785916"/>
    <lineage>
        <taxon>Bacteria</taxon>
        <taxon>Bacillati</taxon>
        <taxon>Actinomycetota</taxon>
        <taxon>Actinomycetes</taxon>
        <taxon>Mycobacteriales</taxon>
        <taxon>Nocardiaceae</taxon>
        <taxon>Nocardia</taxon>
    </lineage>
</organism>
<proteinExistence type="predicted"/>
<dbReference type="Proteomes" id="UP000655751">
    <property type="component" value="Unassembled WGS sequence"/>
</dbReference>
<dbReference type="Pfam" id="PF02470">
    <property type="entry name" value="MlaD"/>
    <property type="match status" value="1"/>
</dbReference>
<evidence type="ECO:0000313" key="2">
    <source>
        <dbReference type="EMBL" id="MBH0778013.1"/>
    </source>
</evidence>
<accession>A0A931N4V5</accession>
<dbReference type="InterPro" id="IPR052336">
    <property type="entry name" value="MlaD_Phospholipid_Transporter"/>
</dbReference>
<evidence type="ECO:0000313" key="3">
    <source>
        <dbReference type="Proteomes" id="UP000655751"/>
    </source>
</evidence>
<gene>
    <name evidence="2" type="ORF">IT779_17180</name>
</gene>
<dbReference type="EMBL" id="JADMLG010000006">
    <property type="protein sequence ID" value="MBH0778013.1"/>
    <property type="molecule type" value="Genomic_DNA"/>
</dbReference>
<keyword evidence="3" id="KW-1185">Reference proteome</keyword>
<protein>
    <submittedName>
        <fullName evidence="2">MCE family protein</fullName>
    </submittedName>
</protein>
<dbReference type="InterPro" id="IPR003399">
    <property type="entry name" value="Mce/MlaD"/>
</dbReference>
<evidence type="ECO:0000259" key="1">
    <source>
        <dbReference type="Pfam" id="PF02470"/>
    </source>
</evidence>
<reference evidence="2" key="1">
    <citation type="submission" date="2020-11" db="EMBL/GenBank/DDBJ databases">
        <title>Nocardia NEAU-351.nov., a novel actinomycete isolated from the cow dung.</title>
        <authorList>
            <person name="Zhang X."/>
        </authorList>
    </citation>
    <scope>NUCLEOTIDE SEQUENCE</scope>
    <source>
        <strain evidence="2">NEAU-351</strain>
    </source>
</reference>
<dbReference type="PANTHER" id="PTHR33371:SF4">
    <property type="entry name" value="INTERMEMBRANE PHOSPHOLIPID TRANSPORT SYSTEM BINDING PROTEIN MLAD"/>
    <property type="match status" value="1"/>
</dbReference>
<dbReference type="AlphaFoldDB" id="A0A931N4V5"/>
<dbReference type="PANTHER" id="PTHR33371">
    <property type="entry name" value="INTERMEMBRANE PHOSPHOLIPID TRANSPORT SYSTEM BINDING PROTEIN MLAD-RELATED"/>
    <property type="match status" value="1"/>
</dbReference>
<sequence length="342" mass="35404">MSIATGCGFQPAQVPIPGSGPGGPTYRLHVEFADILNLPQGAPVIADGVEIGQLTGLRIVDPAAGVDGRPGRPGHVVADLAIRDSVRLASGTTAGLRQATPLGAVYIALTTPTNATSNRLESDATIPLADTDPAPPIEDILAGLAAFVNGGAITDLQHIVGRFNAILPDDTTETARVASDLGADLTDLADHLDSVDTVLNGMRATIDEGILRNATTIDELLTPWGVQHTTDGVNASIQVLYMLTALGPIGDNAVWAAPLVNSLDGAARAVVPMLFGAHPLDAGTPSNLGKLTDLIQNKVIPFTEHGPKIDVLDVTVADDSTSSRSAQTDRILDTLRMIGVLR</sequence>
<comment type="caution">
    <text evidence="2">The sequence shown here is derived from an EMBL/GenBank/DDBJ whole genome shotgun (WGS) entry which is preliminary data.</text>
</comment>
<feature type="domain" description="Mce/MlaD" evidence="1">
    <location>
        <begin position="24"/>
        <end position="111"/>
    </location>
</feature>